<keyword evidence="3" id="KW-1185">Reference proteome</keyword>
<dbReference type="EMBL" id="JAVRRJ010000003">
    <property type="protein sequence ID" value="KAK5086922.1"/>
    <property type="molecule type" value="Genomic_DNA"/>
</dbReference>
<comment type="caution">
    <text evidence="2">The sequence shown here is derived from an EMBL/GenBank/DDBJ whole genome shotgun (WGS) entry which is preliminary data.</text>
</comment>
<reference evidence="2 3" key="1">
    <citation type="submission" date="2023-08" db="EMBL/GenBank/DDBJ databases">
        <title>Black Yeasts Isolated from many extreme environments.</title>
        <authorList>
            <person name="Coleine C."/>
            <person name="Stajich J.E."/>
            <person name="Selbmann L."/>
        </authorList>
    </citation>
    <scope>NUCLEOTIDE SEQUENCE [LARGE SCALE GENOMIC DNA]</scope>
    <source>
        <strain evidence="2 3">CCFEE 5910</strain>
    </source>
</reference>
<feature type="compositionally biased region" description="Polar residues" evidence="1">
    <location>
        <begin position="146"/>
        <end position="159"/>
    </location>
</feature>
<evidence type="ECO:0000256" key="1">
    <source>
        <dbReference type="SAM" id="MobiDB-lite"/>
    </source>
</evidence>
<gene>
    <name evidence="2" type="ORF">LTR05_004093</name>
</gene>
<proteinExistence type="predicted"/>
<evidence type="ECO:0000313" key="3">
    <source>
        <dbReference type="Proteomes" id="UP001309876"/>
    </source>
</evidence>
<feature type="compositionally biased region" description="Polar residues" evidence="1">
    <location>
        <begin position="108"/>
        <end position="133"/>
    </location>
</feature>
<sequence length="383" mass="43332">MAGVVNQLPASEDHQRHLGMDSESQVFSMEGNKKKGYRCVPCIKFKKGCRGTPPVCDTCQKANRAHRCSFDDGEVAAAYAEARARNVTPGRKNTGLRASNVEIDQPAKASSFSGEATTRSMQTLMHQDGSDQTQTRKRKAPGDSADLQSVATYSSSRQDVVSEELELDQTTLQGQYQPRMPPTPQLTREARTNLQKRTIHAMSSDEIAKAKNSLTRKFINEYDAPFSRSLLPILGEIVNGAIDSRTSNDGMEVYAQIKAFFQYVWRMVLSCMSDQESRKLGARQHEVTGQKLVSNKPVTEREVEEFFFAYICILYGKEADESVWQESAQEKARAWYLVFVDNNWDYLRDCLYWHEWEGLGYQSKADWLSQWLRARSRASGLDG</sequence>
<evidence type="ECO:0000313" key="2">
    <source>
        <dbReference type="EMBL" id="KAK5086922.1"/>
    </source>
</evidence>
<dbReference type="AlphaFoldDB" id="A0AAN7T2W3"/>
<dbReference type="Proteomes" id="UP001309876">
    <property type="component" value="Unassembled WGS sequence"/>
</dbReference>
<name>A0AAN7T2W3_9EURO</name>
<evidence type="ECO:0008006" key="4">
    <source>
        <dbReference type="Google" id="ProtNLM"/>
    </source>
</evidence>
<feature type="region of interest" description="Disordered" evidence="1">
    <location>
        <begin position="89"/>
        <end position="160"/>
    </location>
</feature>
<protein>
    <recommendedName>
        <fullName evidence="4">Zn(2)-C6 fungal-type domain-containing protein</fullName>
    </recommendedName>
</protein>
<accession>A0AAN7T2W3</accession>
<organism evidence="2 3">
    <name type="scientific">Lithohypha guttulata</name>
    <dbReference type="NCBI Taxonomy" id="1690604"/>
    <lineage>
        <taxon>Eukaryota</taxon>
        <taxon>Fungi</taxon>
        <taxon>Dikarya</taxon>
        <taxon>Ascomycota</taxon>
        <taxon>Pezizomycotina</taxon>
        <taxon>Eurotiomycetes</taxon>
        <taxon>Chaetothyriomycetidae</taxon>
        <taxon>Chaetothyriales</taxon>
        <taxon>Trichomeriaceae</taxon>
        <taxon>Lithohypha</taxon>
    </lineage>
</organism>